<name>A0A518GH18_9BACT</name>
<dbReference type="InterPro" id="IPR045062">
    <property type="entry name" value="Cyt_c_biogenesis_CcsA/CcmC"/>
</dbReference>
<feature type="transmembrane region" description="Helical" evidence="6">
    <location>
        <begin position="1114"/>
        <end position="1131"/>
    </location>
</feature>
<keyword evidence="3" id="KW-0201">Cytochrome c-type biogenesis</keyword>
<feature type="domain" description="Cytochrome c assembly protein" evidence="7">
    <location>
        <begin position="955"/>
        <end position="1166"/>
    </location>
</feature>
<dbReference type="Pfam" id="PF01578">
    <property type="entry name" value="Cytochrom_C_asm"/>
    <property type="match status" value="1"/>
</dbReference>
<evidence type="ECO:0000256" key="5">
    <source>
        <dbReference type="ARBA" id="ARBA00023136"/>
    </source>
</evidence>
<evidence type="ECO:0000259" key="8">
    <source>
        <dbReference type="Pfam" id="PF05140"/>
    </source>
</evidence>
<feature type="transmembrane region" description="Helical" evidence="6">
    <location>
        <begin position="954"/>
        <end position="975"/>
    </location>
</feature>
<feature type="transmembrane region" description="Helical" evidence="6">
    <location>
        <begin position="982"/>
        <end position="1002"/>
    </location>
</feature>
<dbReference type="GO" id="GO:0020037">
    <property type="term" value="F:heme binding"/>
    <property type="evidence" value="ECO:0007669"/>
    <property type="project" value="InterPro"/>
</dbReference>
<protein>
    <submittedName>
        <fullName evidence="9">Cytochrome c biogenesis protein CcsA</fullName>
    </submittedName>
</protein>
<sequence length="1209" mass="132426">MNVATGTVSNSASRSHASSTTSAPLAILKTLGSLKITVAMFAMGILIVLFGTLAQDEMDLSQVKREFFNCWIASIPLDILFPVTLFPHELPYLGGFGFYFPGGATIGLILLINLIAAKTTRFSIQGKGGKLWAGILIAALGAALVTVVIVGGHATDGLQGKPPITYDTLWNLMKGGFVLLTLALMTYAILAKIPRLARILAGTSAVILFGVSALVLSGGESVRLDDPGLRIVWQLLQATIASSVMLAGLWLIFGKRGGNVLIHIGVGLLMVGQFVFGDRQVEQRIGLAEGTKTNLVVIEDQTEIALIDTSDSENDTVYAIPEALVRKVAGKDTVIDDPALPCKVKVLQWMRNSTLAQITDPDNNPATSGFGLQAIAVEATPVGAAIMDARNIGAAYVQLIDRETDKPIETLLLSQQMNDISQLTAAMESDQYEAVTIDGKSFEVGIRFRQSRKPYDVELVDVERINYSGTDTPRDYSSRIVITDRESGDSQEGKTWMNNPIRYKGETFYQSRYNQIPTPNGEVIETTGLQVVENAGWVIPYMSCMMVFVGMFAHFGVTFLTFSNRYARGSIPNAQTTKRGAGGLVSRLGIAAVSLGVCGLVCGYFAKPQHYSRDQLNLNIVNNLPVQHEGRIKPFDTVARNVLQTISQPIFGSVPYVKDEHGEKRQPSEWLLGVMAGQDWVRKAEVFRIYAPEVRGLFDLPPRKGYRYSYAELEPKLPTFREEIAPLRAKESDTFDFFEKKLAQLHGQINLYDLLYLSYQMPPLPDPSEAESSEQRTEFFNRIMQVAQMMQQLEDGRPPAVIPPKGELTKENLVDAKWQAVGPAVFNGLMNRMGVETSETSPALLAFDDVLTAVREDDVLAANEKLREYDKLLRSMPLASAGMDRAAAESWLNHFNPTAQGVLLYLIAILLGFASFLFRSEKIRSATFWVLVGVFVIHTIAIVARVYISGRAPVINLYSSAVFIGWACVLLGLVLETIYPIGIANLVSGFIGISTLSVARFLDTQDTLHVLQAVLDTQFWLSTHVITVTAGYAVTFLAGFIGICALVHRMATGYDAYPAGKRPKESEEFQQILYRMMYGVTCFAIFFSFIGTVLGGLWADDSWGRFWGWDPKENGAMMIVLWNALLLHARWDKQVGARGFAALAVLGNIVTAWSWFGTNQLGIGLHSYGFTSGALYTLGGFVTFNLVFVGIALLVTRSFAVAGRNANAG</sequence>
<dbReference type="AlphaFoldDB" id="A0A518GH18"/>
<evidence type="ECO:0000256" key="4">
    <source>
        <dbReference type="ARBA" id="ARBA00022989"/>
    </source>
</evidence>
<feature type="transmembrane region" description="Helical" evidence="6">
    <location>
        <begin position="66"/>
        <end position="86"/>
    </location>
</feature>
<feature type="domain" description="ResB-like" evidence="8">
    <location>
        <begin position="431"/>
        <end position="514"/>
    </location>
</feature>
<feature type="transmembrane region" description="Helical" evidence="6">
    <location>
        <begin position="1138"/>
        <end position="1156"/>
    </location>
</feature>
<feature type="transmembrane region" description="Helical" evidence="6">
    <location>
        <begin position="537"/>
        <end position="563"/>
    </location>
</feature>
<organism evidence="9 10">
    <name type="scientific">Aureliella helgolandensis</name>
    <dbReference type="NCBI Taxonomy" id="2527968"/>
    <lineage>
        <taxon>Bacteria</taxon>
        <taxon>Pseudomonadati</taxon>
        <taxon>Planctomycetota</taxon>
        <taxon>Planctomycetia</taxon>
        <taxon>Pirellulales</taxon>
        <taxon>Pirellulaceae</taxon>
        <taxon>Aureliella</taxon>
    </lineage>
</organism>
<evidence type="ECO:0000256" key="1">
    <source>
        <dbReference type="ARBA" id="ARBA00004141"/>
    </source>
</evidence>
<feature type="transmembrane region" description="Helical" evidence="6">
    <location>
        <begin position="197"/>
        <end position="219"/>
    </location>
</feature>
<feature type="transmembrane region" description="Helical" evidence="6">
    <location>
        <begin position="34"/>
        <end position="54"/>
    </location>
</feature>
<comment type="subcellular location">
    <subcellularLocation>
        <location evidence="1">Membrane</location>
        <topology evidence="1">Multi-pass membrane protein</topology>
    </subcellularLocation>
</comment>
<proteinExistence type="predicted"/>
<evidence type="ECO:0000313" key="9">
    <source>
        <dbReference type="EMBL" id="QDV27877.1"/>
    </source>
</evidence>
<reference evidence="9 10" key="1">
    <citation type="submission" date="2019-02" db="EMBL/GenBank/DDBJ databases">
        <title>Deep-cultivation of Planctomycetes and their phenomic and genomic characterization uncovers novel biology.</title>
        <authorList>
            <person name="Wiegand S."/>
            <person name="Jogler M."/>
            <person name="Boedeker C."/>
            <person name="Pinto D."/>
            <person name="Vollmers J."/>
            <person name="Rivas-Marin E."/>
            <person name="Kohn T."/>
            <person name="Peeters S.H."/>
            <person name="Heuer A."/>
            <person name="Rast P."/>
            <person name="Oberbeckmann S."/>
            <person name="Bunk B."/>
            <person name="Jeske O."/>
            <person name="Meyerdierks A."/>
            <person name="Storesund J.E."/>
            <person name="Kallscheuer N."/>
            <person name="Luecker S."/>
            <person name="Lage O.M."/>
            <person name="Pohl T."/>
            <person name="Merkel B.J."/>
            <person name="Hornburger P."/>
            <person name="Mueller R.-W."/>
            <person name="Bruemmer F."/>
            <person name="Labrenz M."/>
            <person name="Spormann A.M."/>
            <person name="Op den Camp H."/>
            <person name="Overmann J."/>
            <person name="Amann R."/>
            <person name="Jetten M.S.M."/>
            <person name="Mascher T."/>
            <person name="Medema M.H."/>
            <person name="Devos D.P."/>
            <person name="Kaster A.-K."/>
            <person name="Ovreas L."/>
            <person name="Rohde M."/>
            <person name="Galperin M.Y."/>
            <person name="Jogler C."/>
        </authorList>
    </citation>
    <scope>NUCLEOTIDE SEQUENCE [LARGE SCALE GENOMIC DNA]</scope>
    <source>
        <strain evidence="9 10">Q31a</strain>
    </source>
</reference>
<feature type="transmembrane region" description="Helical" evidence="6">
    <location>
        <begin position="172"/>
        <end position="190"/>
    </location>
</feature>
<dbReference type="Proteomes" id="UP000318017">
    <property type="component" value="Chromosome"/>
</dbReference>
<feature type="transmembrane region" description="Helical" evidence="6">
    <location>
        <begin position="98"/>
        <end position="119"/>
    </location>
</feature>
<dbReference type="Pfam" id="PF05140">
    <property type="entry name" value="ResB"/>
    <property type="match status" value="1"/>
</dbReference>
<keyword evidence="10" id="KW-1185">Reference proteome</keyword>
<feature type="transmembrane region" description="Helical" evidence="6">
    <location>
        <begin position="584"/>
        <end position="606"/>
    </location>
</feature>
<evidence type="ECO:0000256" key="2">
    <source>
        <dbReference type="ARBA" id="ARBA00022692"/>
    </source>
</evidence>
<feature type="transmembrane region" description="Helical" evidence="6">
    <location>
        <begin position="902"/>
        <end position="919"/>
    </location>
</feature>
<evidence type="ECO:0000256" key="3">
    <source>
        <dbReference type="ARBA" id="ARBA00022748"/>
    </source>
</evidence>
<feature type="transmembrane region" description="Helical" evidence="6">
    <location>
        <begin position="926"/>
        <end position="948"/>
    </location>
</feature>
<dbReference type="InterPro" id="IPR007816">
    <property type="entry name" value="ResB-like_domain"/>
</dbReference>
<accession>A0A518GH18</accession>
<evidence type="ECO:0000256" key="6">
    <source>
        <dbReference type="SAM" id="Phobius"/>
    </source>
</evidence>
<feature type="transmembrane region" description="Helical" evidence="6">
    <location>
        <begin position="260"/>
        <end position="276"/>
    </location>
</feature>
<dbReference type="EMBL" id="CP036298">
    <property type="protein sequence ID" value="QDV27877.1"/>
    <property type="molecule type" value="Genomic_DNA"/>
</dbReference>
<feature type="transmembrane region" description="Helical" evidence="6">
    <location>
        <begin position="131"/>
        <end position="152"/>
    </location>
</feature>
<dbReference type="KEGG" id="ahel:Q31a_62700"/>
<gene>
    <name evidence="9" type="primary">ccsA</name>
    <name evidence="9" type="ORF">Q31a_62700</name>
</gene>
<dbReference type="GO" id="GO:0017004">
    <property type="term" value="P:cytochrome complex assembly"/>
    <property type="evidence" value="ECO:0007669"/>
    <property type="project" value="UniProtKB-KW"/>
</dbReference>
<evidence type="ECO:0000313" key="10">
    <source>
        <dbReference type="Proteomes" id="UP000318017"/>
    </source>
</evidence>
<evidence type="ECO:0000259" key="7">
    <source>
        <dbReference type="Pfam" id="PF01578"/>
    </source>
</evidence>
<dbReference type="PANTHER" id="PTHR30071:SF1">
    <property type="entry name" value="CYTOCHROME B_B6 PROTEIN-RELATED"/>
    <property type="match status" value="1"/>
</dbReference>
<dbReference type="GO" id="GO:0005886">
    <property type="term" value="C:plasma membrane"/>
    <property type="evidence" value="ECO:0007669"/>
    <property type="project" value="TreeGrafter"/>
</dbReference>
<feature type="transmembrane region" description="Helical" evidence="6">
    <location>
        <begin position="1176"/>
        <end position="1195"/>
    </location>
</feature>
<keyword evidence="4 6" id="KW-1133">Transmembrane helix</keyword>
<keyword evidence="2 6" id="KW-0812">Transmembrane</keyword>
<feature type="transmembrane region" description="Helical" evidence="6">
    <location>
        <begin position="1022"/>
        <end position="1051"/>
    </location>
</feature>
<feature type="transmembrane region" description="Helical" evidence="6">
    <location>
        <begin position="231"/>
        <end position="253"/>
    </location>
</feature>
<feature type="transmembrane region" description="Helical" evidence="6">
    <location>
        <begin position="1072"/>
        <end position="1094"/>
    </location>
</feature>
<keyword evidence="5 6" id="KW-0472">Membrane</keyword>
<dbReference type="PANTHER" id="PTHR30071">
    <property type="entry name" value="HEME EXPORTER PROTEIN C"/>
    <property type="match status" value="1"/>
</dbReference>
<dbReference type="InterPro" id="IPR002541">
    <property type="entry name" value="Cyt_c_assembly"/>
</dbReference>